<dbReference type="EMBL" id="LR130759">
    <property type="protein sequence ID" value="VDM90322.1"/>
    <property type="molecule type" value="Genomic_DNA"/>
</dbReference>
<dbReference type="InterPro" id="IPR036249">
    <property type="entry name" value="Thioredoxin-like_sf"/>
</dbReference>
<organism evidence="5 6">
    <name type="scientific">Mycobacterium basiliense</name>
    <dbReference type="NCBI Taxonomy" id="2094119"/>
    <lineage>
        <taxon>Bacteria</taxon>
        <taxon>Bacillati</taxon>
        <taxon>Actinomycetota</taxon>
        <taxon>Actinomycetes</taxon>
        <taxon>Mycobacteriales</taxon>
        <taxon>Mycobacteriaceae</taxon>
        <taxon>Mycobacterium</taxon>
    </lineage>
</organism>
<dbReference type="PANTHER" id="PTHR30041:SF5">
    <property type="entry name" value="ARSENATE REDUCTASE-RELATED"/>
    <property type="match status" value="1"/>
</dbReference>
<dbReference type="PANTHER" id="PTHR30041">
    <property type="entry name" value="ARSENATE REDUCTASE"/>
    <property type="match status" value="1"/>
</dbReference>
<evidence type="ECO:0000256" key="1">
    <source>
        <dbReference type="ARBA" id="ARBA00007198"/>
    </source>
</evidence>
<dbReference type="SUPFAM" id="SSF52833">
    <property type="entry name" value="Thioredoxin-like"/>
    <property type="match status" value="1"/>
</dbReference>
<dbReference type="EC" id="1.20.4.1" evidence="3"/>
<dbReference type="NCBIfam" id="TIGR00014">
    <property type="entry name" value="arsC"/>
    <property type="match status" value="1"/>
</dbReference>
<dbReference type="Pfam" id="PF03960">
    <property type="entry name" value="ArsC"/>
    <property type="match status" value="1"/>
</dbReference>
<dbReference type="Gene3D" id="3.40.30.10">
    <property type="entry name" value="Glutaredoxin"/>
    <property type="match status" value="1"/>
</dbReference>
<dbReference type="InterPro" id="IPR006659">
    <property type="entry name" value="Arsenate_reductase"/>
</dbReference>
<dbReference type="AlphaFoldDB" id="A0A3S4BIB5"/>
<gene>
    <name evidence="5" type="primary">arsC</name>
    <name evidence="5" type="ORF">MB901379_03920</name>
</gene>
<evidence type="ECO:0000256" key="4">
    <source>
        <dbReference type="PROSITE-ProRule" id="PRU01282"/>
    </source>
</evidence>
<evidence type="ECO:0000313" key="5">
    <source>
        <dbReference type="EMBL" id="VDM90322.1"/>
    </source>
</evidence>
<dbReference type="Proteomes" id="UP000269998">
    <property type="component" value="Chromosome"/>
</dbReference>
<dbReference type="RefSeq" id="WP_158018021.1">
    <property type="nucleotide sequence ID" value="NZ_CBCSKE010000009.1"/>
</dbReference>
<comment type="similarity">
    <text evidence="1 4">Belongs to the ArsC family.</text>
</comment>
<evidence type="ECO:0000313" key="6">
    <source>
        <dbReference type="Proteomes" id="UP000269998"/>
    </source>
</evidence>
<keyword evidence="2 5" id="KW-0560">Oxidoreductase</keyword>
<dbReference type="GO" id="GO:0008794">
    <property type="term" value="F:arsenate reductase (glutaredoxin) activity"/>
    <property type="evidence" value="ECO:0007669"/>
    <property type="project" value="UniProtKB-EC"/>
</dbReference>
<accession>A0A3S4BIB5</accession>
<dbReference type="GO" id="GO:0046685">
    <property type="term" value="P:response to arsenic-containing substance"/>
    <property type="evidence" value="ECO:0007669"/>
    <property type="project" value="TreeGrafter"/>
</dbReference>
<dbReference type="OrthoDB" id="9790554at2"/>
<proteinExistence type="inferred from homology"/>
<dbReference type="InterPro" id="IPR006660">
    <property type="entry name" value="Arsenate_reductase-like"/>
</dbReference>
<evidence type="ECO:0000256" key="2">
    <source>
        <dbReference type="ARBA" id="ARBA00023002"/>
    </source>
</evidence>
<evidence type="ECO:0000256" key="3">
    <source>
        <dbReference type="ARBA" id="ARBA00038969"/>
    </source>
</evidence>
<name>A0A3S4BIB5_9MYCO</name>
<dbReference type="KEGG" id="mbai:MB901379_03920"/>
<protein>
    <recommendedName>
        <fullName evidence="3">arsenate reductase (glutathione/glutaredoxin)</fullName>
        <ecNumber evidence="3">1.20.4.1</ecNumber>
    </recommendedName>
</protein>
<keyword evidence="6" id="KW-1185">Reference proteome</keyword>
<reference evidence="6" key="1">
    <citation type="submission" date="2018-02" db="EMBL/GenBank/DDBJ databases">
        <authorList>
            <person name="Seth-Smith MB H."/>
            <person name="Seth-Smith H."/>
        </authorList>
    </citation>
    <scope>NUCLEOTIDE SEQUENCE [LARGE SCALE GENOMIC DNA]</scope>
</reference>
<sequence precursor="true">MAVRSGGASGDAVIYHNPKCSTSRKTLDLLRDNGVEPTVIQYLKTPPSRAELARMIRDAGIDVRTAVRKRESLYAELNLADATDEELLDAMAEHPILIERPFVVTPKGTRLARPLDAVREIL</sequence>
<dbReference type="PROSITE" id="PS51353">
    <property type="entry name" value="ARSC"/>
    <property type="match status" value="1"/>
</dbReference>
<dbReference type="CDD" id="cd03034">
    <property type="entry name" value="ArsC_ArsC"/>
    <property type="match status" value="1"/>
</dbReference>